<organism evidence="8 9">
    <name type="scientific">Bacillus paralicheniformis</name>
    <dbReference type="NCBI Taxonomy" id="1648923"/>
    <lineage>
        <taxon>Bacteria</taxon>
        <taxon>Bacillati</taxon>
        <taxon>Bacillota</taxon>
        <taxon>Bacilli</taxon>
        <taxon>Bacillales</taxon>
        <taxon>Bacillaceae</taxon>
        <taxon>Bacillus</taxon>
    </lineage>
</organism>
<dbReference type="Proteomes" id="UP000185604">
    <property type="component" value="Unassembled WGS sequence"/>
</dbReference>
<dbReference type="InterPro" id="IPR013249">
    <property type="entry name" value="RNA_pol_sigma70_r4_t2"/>
</dbReference>
<keyword evidence="4" id="KW-0238">DNA-binding</keyword>
<feature type="domain" description="RNA polymerase sigma factor 70 region 4 type 2" evidence="7">
    <location>
        <begin position="97"/>
        <end position="141"/>
    </location>
</feature>
<accession>A0A7Z0X0D9</accession>
<dbReference type="Gene3D" id="1.10.1740.10">
    <property type="match status" value="1"/>
</dbReference>
<proteinExistence type="inferred from homology"/>
<dbReference type="SUPFAM" id="SSF88946">
    <property type="entry name" value="Sigma2 domain of RNA polymerase sigma factors"/>
    <property type="match status" value="1"/>
</dbReference>
<sequence length="201" mass="23288">MNELEQQALMKYCMRMTGDKWDAEDLVQDTILKLIEINRTDASHAYQKTVAKHKWIDLLRKRKREIFLSEDNLEDGRAEGMKAADDFEHLLKQLSGILTPKQLTIFLLKDVFSFQLHEIAESLGKPESSVKSLLFRSRQRLKRLSPDVLQREAADRDDEHIDLLVRAILYHNPDALLEFAKQTWLFGASQPSCISMMRCAA</sequence>
<evidence type="ECO:0000256" key="2">
    <source>
        <dbReference type="ARBA" id="ARBA00023015"/>
    </source>
</evidence>
<dbReference type="Pfam" id="PF08281">
    <property type="entry name" value="Sigma70_r4_2"/>
    <property type="match status" value="1"/>
</dbReference>
<dbReference type="InterPro" id="IPR013324">
    <property type="entry name" value="RNA_pol_sigma_r3/r4-like"/>
</dbReference>
<evidence type="ECO:0000313" key="8">
    <source>
        <dbReference type="EMBL" id="OLF96094.1"/>
    </source>
</evidence>
<evidence type="ECO:0000259" key="6">
    <source>
        <dbReference type="Pfam" id="PF04542"/>
    </source>
</evidence>
<dbReference type="AlphaFoldDB" id="A0A7Z0X0D9"/>
<keyword evidence="3" id="KW-0731">Sigma factor</keyword>
<dbReference type="InterPro" id="IPR036388">
    <property type="entry name" value="WH-like_DNA-bd_sf"/>
</dbReference>
<keyword evidence="2" id="KW-0805">Transcription regulation</keyword>
<comment type="similarity">
    <text evidence="1">Belongs to the sigma-70 factor family. ECF subfamily.</text>
</comment>
<dbReference type="PANTHER" id="PTHR43133:SF8">
    <property type="entry name" value="RNA POLYMERASE SIGMA FACTOR HI_1459-RELATED"/>
    <property type="match status" value="1"/>
</dbReference>
<dbReference type="PANTHER" id="PTHR43133">
    <property type="entry name" value="RNA POLYMERASE ECF-TYPE SIGMA FACTO"/>
    <property type="match status" value="1"/>
</dbReference>
<evidence type="ECO:0000256" key="1">
    <source>
        <dbReference type="ARBA" id="ARBA00010641"/>
    </source>
</evidence>
<gene>
    <name evidence="8" type="ORF">B4121_1656</name>
</gene>
<evidence type="ECO:0000313" key="9">
    <source>
        <dbReference type="Proteomes" id="UP000185604"/>
    </source>
</evidence>
<reference evidence="8 9" key="1">
    <citation type="journal article" date="2016" name="Front. Microbiol.">
        <title>High-Level Heat Resistance of Spores of Bacillus amyloliquefaciens and Bacillus licheniformis Results from the Presence of a spoVA Operon in a Tn1546 Transposon.</title>
        <authorList>
            <person name="Berendsen E.M."/>
            <person name="Koning R.A."/>
            <person name="Boekhorst J."/>
            <person name="de Jong A."/>
            <person name="Kuipers O.P."/>
            <person name="Wells-Bennik M.H."/>
        </authorList>
    </citation>
    <scope>NUCLEOTIDE SEQUENCE [LARGE SCALE GENOMIC DNA]</scope>
    <source>
        <strain evidence="8 9">B4121</strain>
    </source>
</reference>
<dbReference type="InterPro" id="IPR014284">
    <property type="entry name" value="RNA_pol_sigma-70_dom"/>
</dbReference>
<keyword evidence="5" id="KW-0804">Transcription</keyword>
<dbReference type="SUPFAM" id="SSF88659">
    <property type="entry name" value="Sigma3 and sigma4 domains of RNA polymerase sigma factors"/>
    <property type="match status" value="1"/>
</dbReference>
<feature type="domain" description="RNA polymerase sigma-70 region 2" evidence="6">
    <location>
        <begin position="6"/>
        <end position="64"/>
    </location>
</feature>
<protein>
    <submittedName>
        <fullName evidence="8">RNA polymerase ECF-type sigma factor</fullName>
    </submittedName>
</protein>
<dbReference type="InterPro" id="IPR007627">
    <property type="entry name" value="RNA_pol_sigma70_r2"/>
</dbReference>
<dbReference type="Gene3D" id="1.10.10.10">
    <property type="entry name" value="Winged helix-like DNA-binding domain superfamily/Winged helix DNA-binding domain"/>
    <property type="match status" value="1"/>
</dbReference>
<dbReference type="Pfam" id="PF04542">
    <property type="entry name" value="Sigma70_r2"/>
    <property type="match status" value="1"/>
</dbReference>
<dbReference type="NCBIfam" id="TIGR02937">
    <property type="entry name" value="sigma70-ECF"/>
    <property type="match status" value="1"/>
</dbReference>
<dbReference type="InterPro" id="IPR013325">
    <property type="entry name" value="RNA_pol_sigma_r2"/>
</dbReference>
<evidence type="ECO:0000256" key="4">
    <source>
        <dbReference type="ARBA" id="ARBA00023125"/>
    </source>
</evidence>
<evidence type="ECO:0000259" key="7">
    <source>
        <dbReference type="Pfam" id="PF08281"/>
    </source>
</evidence>
<evidence type="ECO:0000256" key="5">
    <source>
        <dbReference type="ARBA" id="ARBA00023163"/>
    </source>
</evidence>
<dbReference type="RefSeq" id="WP_075212904.1">
    <property type="nucleotide sequence ID" value="NZ_CP023168.1"/>
</dbReference>
<name>A0A7Z0X0D9_9BACI</name>
<dbReference type="InterPro" id="IPR039425">
    <property type="entry name" value="RNA_pol_sigma-70-like"/>
</dbReference>
<evidence type="ECO:0000256" key="3">
    <source>
        <dbReference type="ARBA" id="ARBA00023082"/>
    </source>
</evidence>
<dbReference type="EMBL" id="LKPO01000008">
    <property type="protein sequence ID" value="OLF96094.1"/>
    <property type="molecule type" value="Genomic_DNA"/>
</dbReference>
<dbReference type="GO" id="GO:0006352">
    <property type="term" value="P:DNA-templated transcription initiation"/>
    <property type="evidence" value="ECO:0007669"/>
    <property type="project" value="InterPro"/>
</dbReference>
<comment type="caution">
    <text evidence="8">The sequence shown here is derived from an EMBL/GenBank/DDBJ whole genome shotgun (WGS) entry which is preliminary data.</text>
</comment>
<dbReference type="GO" id="GO:0003677">
    <property type="term" value="F:DNA binding"/>
    <property type="evidence" value="ECO:0007669"/>
    <property type="project" value="UniProtKB-KW"/>
</dbReference>
<dbReference type="GO" id="GO:0016987">
    <property type="term" value="F:sigma factor activity"/>
    <property type="evidence" value="ECO:0007669"/>
    <property type="project" value="UniProtKB-KW"/>
</dbReference>